<keyword evidence="3" id="KW-1185">Reference proteome</keyword>
<feature type="region of interest" description="Disordered" evidence="1">
    <location>
        <begin position="71"/>
        <end position="99"/>
    </location>
</feature>
<comment type="caution">
    <text evidence="2">The sequence shown here is derived from an EMBL/GenBank/DDBJ whole genome shotgun (WGS) entry which is preliminary data.</text>
</comment>
<organism evidence="2 3">
    <name type="scientific">Albula glossodonta</name>
    <name type="common">roundjaw bonefish</name>
    <dbReference type="NCBI Taxonomy" id="121402"/>
    <lineage>
        <taxon>Eukaryota</taxon>
        <taxon>Metazoa</taxon>
        <taxon>Chordata</taxon>
        <taxon>Craniata</taxon>
        <taxon>Vertebrata</taxon>
        <taxon>Euteleostomi</taxon>
        <taxon>Actinopterygii</taxon>
        <taxon>Neopterygii</taxon>
        <taxon>Teleostei</taxon>
        <taxon>Albuliformes</taxon>
        <taxon>Albulidae</taxon>
        <taxon>Albula</taxon>
    </lineage>
</organism>
<reference evidence="2" key="1">
    <citation type="thesis" date="2021" institute="BYU ScholarsArchive" country="Provo, UT, USA">
        <title>Applications of and Algorithms for Genome Assembly and Genomic Analyses with an Emphasis on Marine Teleosts.</title>
        <authorList>
            <person name="Pickett B.D."/>
        </authorList>
    </citation>
    <scope>NUCLEOTIDE SEQUENCE</scope>
    <source>
        <strain evidence="2">HI-2016</strain>
    </source>
</reference>
<evidence type="ECO:0000256" key="1">
    <source>
        <dbReference type="SAM" id="MobiDB-lite"/>
    </source>
</evidence>
<sequence length="99" mass="11436">MTIKPMISLLQEPCQRQPRFHHRFLEEGEKNRHTTCTCNWMQLQTHTAAHVNLRLLHPLSPLTVWDASVARQAPKHPNTQWPKGACLKTRPRSPVQIAS</sequence>
<evidence type="ECO:0000313" key="3">
    <source>
        <dbReference type="Proteomes" id="UP000824540"/>
    </source>
</evidence>
<proteinExistence type="predicted"/>
<evidence type="ECO:0000313" key="2">
    <source>
        <dbReference type="EMBL" id="KAG9355795.1"/>
    </source>
</evidence>
<name>A0A8T2PWS0_9TELE</name>
<dbReference type="AlphaFoldDB" id="A0A8T2PWS0"/>
<accession>A0A8T2PWS0</accession>
<protein>
    <submittedName>
        <fullName evidence="2">Uncharacterized protein</fullName>
    </submittedName>
</protein>
<dbReference type="Proteomes" id="UP000824540">
    <property type="component" value="Unassembled WGS sequence"/>
</dbReference>
<gene>
    <name evidence="2" type="ORF">JZ751_000637</name>
</gene>
<dbReference type="EMBL" id="JAFBMS010000001">
    <property type="protein sequence ID" value="KAG9355795.1"/>
    <property type="molecule type" value="Genomic_DNA"/>
</dbReference>